<dbReference type="SUPFAM" id="SSF159894">
    <property type="entry name" value="YgaC/TfoX-N like"/>
    <property type="match status" value="1"/>
</dbReference>
<organism evidence="3 4">
    <name type="scientific">Salinivibrio costicola</name>
    <name type="common">Vibrio costicola</name>
    <dbReference type="NCBI Taxonomy" id="51367"/>
    <lineage>
        <taxon>Bacteria</taxon>
        <taxon>Pseudomonadati</taxon>
        <taxon>Pseudomonadota</taxon>
        <taxon>Gammaproteobacteria</taxon>
        <taxon>Vibrionales</taxon>
        <taxon>Vibrionaceae</taxon>
        <taxon>Salinivibrio</taxon>
    </lineage>
</organism>
<dbReference type="InterPro" id="IPR007077">
    <property type="entry name" value="TfoX_C"/>
</dbReference>
<feature type="domain" description="TfoX N-terminal" evidence="1">
    <location>
        <begin position="12"/>
        <end position="103"/>
    </location>
</feature>
<dbReference type="EMBL" id="CP050266">
    <property type="protein sequence ID" value="QIR06030.1"/>
    <property type="molecule type" value="Genomic_DNA"/>
</dbReference>
<accession>A0ABX6K727</accession>
<evidence type="ECO:0000259" key="1">
    <source>
        <dbReference type="Pfam" id="PF04993"/>
    </source>
</evidence>
<feature type="domain" description="TfoX C-terminal" evidence="2">
    <location>
        <begin position="115"/>
        <end position="194"/>
    </location>
</feature>
<evidence type="ECO:0000313" key="4">
    <source>
        <dbReference type="Proteomes" id="UP000501408"/>
    </source>
</evidence>
<dbReference type="PANTHER" id="PTHR36121:SF1">
    <property type="entry name" value="PROTEIN SXY"/>
    <property type="match status" value="1"/>
</dbReference>
<dbReference type="PIRSF" id="PIRSF028788">
    <property type="entry name" value="TfoX_Sxy"/>
    <property type="match status" value="1"/>
</dbReference>
<dbReference type="RefSeq" id="WP_096628211.1">
    <property type="nucleotide sequence ID" value="NZ_CP050266.1"/>
</dbReference>
<evidence type="ECO:0000313" key="3">
    <source>
        <dbReference type="EMBL" id="QIR06030.1"/>
    </source>
</evidence>
<dbReference type="InterPro" id="IPR007076">
    <property type="entry name" value="TfoX_N"/>
</dbReference>
<keyword evidence="4" id="KW-1185">Reference proteome</keyword>
<dbReference type="Proteomes" id="UP000501408">
    <property type="component" value="Chromosome 1"/>
</dbReference>
<name>A0ABX6K727_SALCS</name>
<dbReference type="Gene3D" id="1.10.150.20">
    <property type="entry name" value="5' to 3' exonuclease, C-terminal subdomain"/>
    <property type="match status" value="1"/>
</dbReference>
<dbReference type="InterPro" id="IPR026256">
    <property type="entry name" value="TfoX-like_gammaprotbact"/>
</dbReference>
<dbReference type="PANTHER" id="PTHR36121">
    <property type="entry name" value="PROTEIN SXY"/>
    <property type="match status" value="1"/>
</dbReference>
<dbReference type="InterPro" id="IPR047525">
    <property type="entry name" value="TfoX-like"/>
</dbReference>
<protein>
    <submittedName>
        <fullName evidence="3">TfoX/Sxy family DNA transformation protein</fullName>
    </submittedName>
</protein>
<dbReference type="Pfam" id="PF04994">
    <property type="entry name" value="TfoX_C"/>
    <property type="match status" value="1"/>
</dbReference>
<sequence length="197" mass="22414">MDKPALKNAMKLFAKFGSIKSRSMFGGFGIFCEDTMFALVVNNTLHLRAGKENEALLKKQGLAPYVYKKRGFPVVTKYFAIPEYWWDDQDKLLTEAKEALDVATRDRDLKKQATPSRLKDLPNLRLATERMLKKAGIETPESLQQQGAVNAYKALLSAHEKELSLELLWSLEGAITGKHWSVVPPQRRQELLQHLEN</sequence>
<reference evidence="3 4" key="1">
    <citation type="submission" date="2020-03" db="EMBL/GenBank/DDBJ databases">
        <title>Genome mining reveals the biosynthetic pathways of PHA and ectoines of the halophilic strain Salinivibrio costicola M318 isolated from fermented shrimp paste.</title>
        <authorList>
            <person name="Doan T.V."/>
            <person name="Tran L.T."/>
            <person name="Trieu T.A."/>
            <person name="Nguyen Q.V."/>
            <person name="Quach T.N."/>
            <person name="Phi T.Q."/>
            <person name="Kumar S."/>
        </authorList>
    </citation>
    <scope>NUCLEOTIDE SEQUENCE [LARGE SCALE GENOMIC DNA]</scope>
    <source>
        <strain evidence="3 4">M318</strain>
    </source>
</reference>
<dbReference type="Pfam" id="PF04993">
    <property type="entry name" value="TfoX_N"/>
    <property type="match status" value="1"/>
</dbReference>
<evidence type="ECO:0000259" key="2">
    <source>
        <dbReference type="Pfam" id="PF04994"/>
    </source>
</evidence>
<dbReference type="Gene3D" id="3.30.1460.30">
    <property type="entry name" value="YgaC/TfoX-N like chaperone"/>
    <property type="match status" value="1"/>
</dbReference>
<gene>
    <name evidence="3" type="ORF">HBA18_06390</name>
</gene>
<proteinExistence type="predicted"/>